<keyword evidence="2" id="KW-0479">Metal-binding</keyword>
<dbReference type="InterPro" id="IPR051400">
    <property type="entry name" value="HAD-like_hydrolase"/>
</dbReference>
<keyword evidence="3 5" id="KW-0378">Hydrolase</keyword>
<dbReference type="AlphaFoldDB" id="A0A9X4XGD1"/>
<dbReference type="OrthoDB" id="25198at2"/>
<proteinExistence type="predicted"/>
<dbReference type="InterPro" id="IPR023214">
    <property type="entry name" value="HAD_sf"/>
</dbReference>
<protein>
    <submittedName>
        <fullName evidence="5">HAD-IA family hydrolase</fullName>
    </submittedName>
</protein>
<dbReference type="GeneID" id="60058958"/>
<dbReference type="Gene3D" id="1.10.150.240">
    <property type="entry name" value="Putative phosphatase, domain 2"/>
    <property type="match status" value="1"/>
</dbReference>
<reference evidence="5 6" key="1">
    <citation type="journal article" date="2019" name="Nat. Med.">
        <title>A library of human gut bacterial isolates paired with longitudinal multiomics data enables mechanistic microbiome research.</title>
        <authorList>
            <person name="Poyet M."/>
            <person name="Groussin M."/>
            <person name="Gibbons S.M."/>
            <person name="Avila-Pacheco J."/>
            <person name="Jiang X."/>
            <person name="Kearney S.M."/>
            <person name="Perrotta A.R."/>
            <person name="Berdy B."/>
            <person name="Zhao S."/>
            <person name="Lieberman T.D."/>
            <person name="Swanson P.K."/>
            <person name="Smith M."/>
            <person name="Roesemann S."/>
            <person name="Alexander J.E."/>
            <person name="Rich S.A."/>
            <person name="Livny J."/>
            <person name="Vlamakis H."/>
            <person name="Clish C."/>
            <person name="Bullock K."/>
            <person name="Deik A."/>
            <person name="Scott J."/>
            <person name="Pierce K.A."/>
            <person name="Xavier R.J."/>
            <person name="Alm E.J."/>
        </authorList>
    </citation>
    <scope>NUCLEOTIDE SEQUENCE [LARGE SCALE GENOMIC DNA]</scope>
    <source>
        <strain evidence="5 6">BIOML-A198</strain>
    </source>
</reference>
<dbReference type="InterPro" id="IPR006439">
    <property type="entry name" value="HAD-SF_hydro_IA"/>
</dbReference>
<dbReference type="GO" id="GO:0016791">
    <property type="term" value="F:phosphatase activity"/>
    <property type="evidence" value="ECO:0007669"/>
    <property type="project" value="TreeGrafter"/>
</dbReference>
<dbReference type="Proteomes" id="UP000487649">
    <property type="component" value="Unassembled WGS sequence"/>
</dbReference>
<dbReference type="Gene3D" id="3.40.50.1000">
    <property type="entry name" value="HAD superfamily/HAD-like"/>
    <property type="match status" value="1"/>
</dbReference>
<keyword evidence="4" id="KW-0460">Magnesium</keyword>
<dbReference type="InterPro" id="IPR023198">
    <property type="entry name" value="PGP-like_dom2"/>
</dbReference>
<evidence type="ECO:0000313" key="6">
    <source>
        <dbReference type="Proteomes" id="UP000487649"/>
    </source>
</evidence>
<organism evidence="5 6">
    <name type="scientific">Turicibacter sanguinis</name>
    <dbReference type="NCBI Taxonomy" id="154288"/>
    <lineage>
        <taxon>Bacteria</taxon>
        <taxon>Bacillati</taxon>
        <taxon>Bacillota</taxon>
        <taxon>Erysipelotrichia</taxon>
        <taxon>Erysipelotrichales</taxon>
        <taxon>Turicibacteraceae</taxon>
        <taxon>Turicibacter</taxon>
    </lineage>
</organism>
<dbReference type="SFLD" id="SFLDG01129">
    <property type="entry name" value="C1.5:_HAD__Beta-PGM__Phosphata"/>
    <property type="match status" value="1"/>
</dbReference>
<evidence type="ECO:0000256" key="4">
    <source>
        <dbReference type="ARBA" id="ARBA00022842"/>
    </source>
</evidence>
<dbReference type="SUPFAM" id="SSF56784">
    <property type="entry name" value="HAD-like"/>
    <property type="match status" value="1"/>
</dbReference>
<dbReference type="NCBIfam" id="TIGR01549">
    <property type="entry name" value="HAD-SF-IA-v1"/>
    <property type="match status" value="1"/>
</dbReference>
<name>A0A9X4XGD1_9FIRM</name>
<accession>A0A9X4XGD1</accession>
<dbReference type="PRINTS" id="PR00413">
    <property type="entry name" value="HADHALOGNASE"/>
</dbReference>
<sequence length="238" mass="28129">MRAIIFDVDDTLYDQVIPFQKAYDELFKGCYEISVEELYKRSRHFSDEVFEATQRGEMSMEKMYIYRVQKAFESLEILVSDEEALKFQDLYATNQKKLELSKTMIRIMNLCQENQIRLGIITNGPSNHQWNKVEALRVMEYIPREFVFVSGDIGVAKPHLDLFNYVKEKMDLIPQETLLVGDTFESDIVGANMAGWQTVWLNRRQREMPEGEVVPNFCVRHEEELYDVIVKWIEENKE</sequence>
<dbReference type="GO" id="GO:0046872">
    <property type="term" value="F:metal ion binding"/>
    <property type="evidence" value="ECO:0007669"/>
    <property type="project" value="UniProtKB-KW"/>
</dbReference>
<dbReference type="PANTHER" id="PTHR46470">
    <property type="entry name" value="N-ACYLNEURAMINATE-9-PHOSPHATASE"/>
    <property type="match status" value="1"/>
</dbReference>
<evidence type="ECO:0000313" key="5">
    <source>
        <dbReference type="EMBL" id="MTK21325.1"/>
    </source>
</evidence>
<evidence type="ECO:0000256" key="2">
    <source>
        <dbReference type="ARBA" id="ARBA00022723"/>
    </source>
</evidence>
<dbReference type="InterPro" id="IPR041492">
    <property type="entry name" value="HAD_2"/>
</dbReference>
<comment type="cofactor">
    <cofactor evidence="1">
        <name>Mg(2+)</name>
        <dbReference type="ChEBI" id="CHEBI:18420"/>
    </cofactor>
</comment>
<dbReference type="SFLD" id="SFLDS00003">
    <property type="entry name" value="Haloacid_Dehalogenase"/>
    <property type="match status" value="1"/>
</dbReference>
<dbReference type="Pfam" id="PF13419">
    <property type="entry name" value="HAD_2"/>
    <property type="match status" value="1"/>
</dbReference>
<evidence type="ECO:0000256" key="3">
    <source>
        <dbReference type="ARBA" id="ARBA00022801"/>
    </source>
</evidence>
<comment type="caution">
    <text evidence="5">The sequence shown here is derived from an EMBL/GenBank/DDBJ whole genome shotgun (WGS) entry which is preliminary data.</text>
</comment>
<dbReference type="GO" id="GO:0044281">
    <property type="term" value="P:small molecule metabolic process"/>
    <property type="evidence" value="ECO:0007669"/>
    <property type="project" value="UniProtKB-ARBA"/>
</dbReference>
<dbReference type="EMBL" id="WMQE01000015">
    <property type="protein sequence ID" value="MTK21325.1"/>
    <property type="molecule type" value="Genomic_DNA"/>
</dbReference>
<dbReference type="RefSeq" id="WP_006784383.1">
    <property type="nucleotide sequence ID" value="NZ_CAJJOK010000008.1"/>
</dbReference>
<evidence type="ECO:0000256" key="1">
    <source>
        <dbReference type="ARBA" id="ARBA00001946"/>
    </source>
</evidence>
<dbReference type="InterPro" id="IPR036412">
    <property type="entry name" value="HAD-like_sf"/>
</dbReference>
<gene>
    <name evidence="5" type="ORF">GMA92_07815</name>
</gene>
<dbReference type="PANTHER" id="PTHR46470:SF2">
    <property type="entry name" value="GLYCERALDEHYDE 3-PHOSPHATE PHOSPHATASE"/>
    <property type="match status" value="1"/>
</dbReference>